<proteinExistence type="predicted"/>
<name>A0ABR4JRF0_9EURO</name>
<protein>
    <submittedName>
        <fullName evidence="1">Uncharacterized protein</fullName>
    </submittedName>
</protein>
<dbReference type="EMBL" id="JBFXLR010000050">
    <property type="protein sequence ID" value="KAL2842614.1"/>
    <property type="molecule type" value="Genomic_DNA"/>
</dbReference>
<dbReference type="GeneID" id="98156500"/>
<reference evidence="1 2" key="1">
    <citation type="submission" date="2024-07" db="EMBL/GenBank/DDBJ databases">
        <title>Section-level genome sequencing and comparative genomics of Aspergillus sections Usti and Cavernicolus.</title>
        <authorList>
            <consortium name="Lawrence Berkeley National Laboratory"/>
            <person name="Nybo J.L."/>
            <person name="Vesth T.C."/>
            <person name="Theobald S."/>
            <person name="Frisvad J.C."/>
            <person name="Larsen T.O."/>
            <person name="Kjaerboelling I."/>
            <person name="Rothschild-Mancinelli K."/>
            <person name="Lyhne E.K."/>
            <person name="Kogle M.E."/>
            <person name="Barry K."/>
            <person name="Clum A."/>
            <person name="Na H."/>
            <person name="Ledsgaard L."/>
            <person name="Lin J."/>
            <person name="Lipzen A."/>
            <person name="Kuo A."/>
            <person name="Riley R."/>
            <person name="Mondo S."/>
            <person name="LaButti K."/>
            <person name="Haridas S."/>
            <person name="Pangalinan J."/>
            <person name="Salamov A.A."/>
            <person name="Simmons B.A."/>
            <person name="Magnuson J.K."/>
            <person name="Chen J."/>
            <person name="Drula E."/>
            <person name="Henrissat B."/>
            <person name="Wiebenga A."/>
            <person name="Lubbers R.J."/>
            <person name="Gomes A.C."/>
            <person name="Macurrencykelacurrency M.R."/>
            <person name="Stajich J."/>
            <person name="Grigoriev I.V."/>
            <person name="Mortensen U.H."/>
            <person name="De vries R.P."/>
            <person name="Baker S.E."/>
            <person name="Andersen M.R."/>
        </authorList>
    </citation>
    <scope>NUCLEOTIDE SEQUENCE [LARGE SCALE GENOMIC DNA]</scope>
    <source>
        <strain evidence="1 2">CBS 756.74</strain>
    </source>
</reference>
<evidence type="ECO:0000313" key="1">
    <source>
        <dbReference type="EMBL" id="KAL2842614.1"/>
    </source>
</evidence>
<accession>A0ABR4JRF0</accession>
<sequence>MWRGVMELNSAPTVFQSSRQSWSASMSPPMSRSIWNLIALLAMAAFHRRVSSMGRVQFGERFRWMLPRIARRGNLW</sequence>
<evidence type="ECO:0000313" key="2">
    <source>
        <dbReference type="Proteomes" id="UP001610444"/>
    </source>
</evidence>
<dbReference type="Proteomes" id="UP001610444">
    <property type="component" value="Unassembled WGS sequence"/>
</dbReference>
<gene>
    <name evidence="1" type="ORF">BJX68DRAFT_244583</name>
</gene>
<organism evidence="1 2">
    <name type="scientific">Aspergillus pseudodeflectus</name>
    <dbReference type="NCBI Taxonomy" id="176178"/>
    <lineage>
        <taxon>Eukaryota</taxon>
        <taxon>Fungi</taxon>
        <taxon>Dikarya</taxon>
        <taxon>Ascomycota</taxon>
        <taxon>Pezizomycotina</taxon>
        <taxon>Eurotiomycetes</taxon>
        <taxon>Eurotiomycetidae</taxon>
        <taxon>Eurotiales</taxon>
        <taxon>Aspergillaceae</taxon>
        <taxon>Aspergillus</taxon>
        <taxon>Aspergillus subgen. Nidulantes</taxon>
    </lineage>
</organism>
<comment type="caution">
    <text evidence="1">The sequence shown here is derived from an EMBL/GenBank/DDBJ whole genome shotgun (WGS) entry which is preliminary data.</text>
</comment>
<keyword evidence="2" id="KW-1185">Reference proteome</keyword>
<dbReference type="RefSeq" id="XP_070895180.1">
    <property type="nucleotide sequence ID" value="XM_071041336.1"/>
</dbReference>